<dbReference type="RefSeq" id="WP_183459728.1">
    <property type="nucleotide sequence ID" value="NZ_JACHWZ010000009.1"/>
</dbReference>
<name>A0A7W4ZAK9_9GAMM</name>
<dbReference type="Pfam" id="PF03543">
    <property type="entry name" value="Peptidase_C58"/>
    <property type="match status" value="1"/>
</dbReference>
<keyword evidence="3" id="KW-0788">Thiol protease</keyword>
<evidence type="ECO:0000313" key="5">
    <source>
        <dbReference type="EMBL" id="MBB3061390.1"/>
    </source>
</evidence>
<keyword evidence="2 5" id="KW-0378">Hydrolase</keyword>
<dbReference type="EMBL" id="JACHWZ010000009">
    <property type="protein sequence ID" value="MBB3061390.1"/>
    <property type="molecule type" value="Genomic_DNA"/>
</dbReference>
<evidence type="ECO:0000313" key="6">
    <source>
        <dbReference type="Proteomes" id="UP000535937"/>
    </source>
</evidence>
<dbReference type="Proteomes" id="UP000535937">
    <property type="component" value="Unassembled WGS sequence"/>
</dbReference>
<organism evidence="5 6">
    <name type="scientific">Microbulbifer rhizosphaerae</name>
    <dbReference type="NCBI Taxonomy" id="1562603"/>
    <lineage>
        <taxon>Bacteria</taxon>
        <taxon>Pseudomonadati</taxon>
        <taxon>Pseudomonadota</taxon>
        <taxon>Gammaproteobacteria</taxon>
        <taxon>Cellvibrionales</taxon>
        <taxon>Microbulbiferaceae</taxon>
        <taxon>Microbulbifer</taxon>
    </lineage>
</organism>
<dbReference type="GO" id="GO:0006508">
    <property type="term" value="P:proteolysis"/>
    <property type="evidence" value="ECO:0007669"/>
    <property type="project" value="UniProtKB-KW"/>
</dbReference>
<dbReference type="EC" id="3.4.22.-" evidence="5"/>
<dbReference type="SUPFAM" id="SSF54001">
    <property type="entry name" value="Cysteine proteinases"/>
    <property type="match status" value="1"/>
</dbReference>
<evidence type="ECO:0000256" key="2">
    <source>
        <dbReference type="ARBA" id="ARBA00022801"/>
    </source>
</evidence>
<evidence type="ECO:0000256" key="1">
    <source>
        <dbReference type="ARBA" id="ARBA00022670"/>
    </source>
</evidence>
<proteinExistence type="predicted"/>
<protein>
    <submittedName>
        <fullName evidence="5">YopT peptidase</fullName>
        <ecNumber evidence="5">3.4.22.-</ecNumber>
    </submittedName>
</protein>
<keyword evidence="6" id="KW-1185">Reference proteome</keyword>
<dbReference type="GO" id="GO:0004197">
    <property type="term" value="F:cysteine-type endopeptidase activity"/>
    <property type="evidence" value="ECO:0007669"/>
    <property type="project" value="InterPro"/>
</dbReference>
<evidence type="ECO:0000259" key="4">
    <source>
        <dbReference type="Pfam" id="PF03543"/>
    </source>
</evidence>
<reference evidence="5 6" key="1">
    <citation type="submission" date="2020-08" db="EMBL/GenBank/DDBJ databases">
        <title>Genomic Encyclopedia of Type Strains, Phase III (KMG-III): the genomes of soil and plant-associated and newly described type strains.</title>
        <authorList>
            <person name="Whitman W."/>
        </authorList>
    </citation>
    <scope>NUCLEOTIDE SEQUENCE [LARGE SCALE GENOMIC DNA]</scope>
    <source>
        <strain evidence="5 6">CECT 8799</strain>
    </source>
</reference>
<dbReference type="InterPro" id="IPR038765">
    <property type="entry name" value="Papain-like_cys_pep_sf"/>
</dbReference>
<sequence>MNVKRLAESHHGYRQWSFSQAHMSTWIHYRSMGICAGLVAHWIRDHAHDDSLVNELGSGGVAPLNIKKLRQIANDNRMWRTQRASSQDEQISLWLRNNGIDDLRTSGNFERTVRIDYGYGRIIRSTSPGNNQIYEGVIGRSFRPMIENEIVNALAKYKSCYARVAFGGRMFGHSVAVWLGQPTWKSQGDACFFDPNYGEYWFKEKRDFFNFFPVFYRAKYKNFPCYFGHFWDVAPCAKRVT</sequence>
<keyword evidence="1" id="KW-0645">Protease</keyword>
<dbReference type="AlphaFoldDB" id="A0A7W4ZAK9"/>
<comment type="caution">
    <text evidence="5">The sequence shown here is derived from an EMBL/GenBank/DDBJ whole genome shotgun (WGS) entry which is preliminary data.</text>
</comment>
<dbReference type="InterPro" id="IPR006473">
    <property type="entry name" value="Peptidase_C58_Yopt"/>
</dbReference>
<evidence type="ECO:0000256" key="3">
    <source>
        <dbReference type="ARBA" id="ARBA00022807"/>
    </source>
</evidence>
<accession>A0A7W4ZAK9</accession>
<dbReference type="Gene3D" id="3.90.70.20">
    <property type="match status" value="1"/>
</dbReference>
<gene>
    <name evidence="5" type="ORF">FHS09_002223</name>
</gene>
<feature type="domain" description="Peptidase C58 YopT-type" evidence="4">
    <location>
        <begin position="10"/>
        <end position="218"/>
    </location>
</feature>